<sequence>MLIYFHINSAFSLPDFMTDGASLWDTIRLLHLPLLFPCFSVPFVDKMAWTLFLIILRGSYLWLRPGCPYGRPSTSAPSLGGGIRSALLTPRANIVVLAM</sequence>
<evidence type="ECO:0000313" key="2">
    <source>
        <dbReference type="EMBL" id="VFK12500.1"/>
    </source>
</evidence>
<accession>A0A450W611</accession>
<dbReference type="EMBL" id="CAADFL010000246">
    <property type="protein sequence ID" value="VFK12500.1"/>
    <property type="molecule type" value="Genomic_DNA"/>
</dbReference>
<proteinExistence type="predicted"/>
<protein>
    <submittedName>
        <fullName evidence="2">Uncharacterized protein</fullName>
    </submittedName>
</protein>
<reference evidence="2" key="1">
    <citation type="submission" date="2019-02" db="EMBL/GenBank/DDBJ databases">
        <authorList>
            <person name="Gruber-Vodicka R. H."/>
            <person name="Seah K. B. B."/>
        </authorList>
    </citation>
    <scope>NUCLEOTIDE SEQUENCE</scope>
    <source>
        <strain evidence="1">BECK_BZ163</strain>
        <strain evidence="2">BECK_BZ164</strain>
    </source>
</reference>
<dbReference type="EMBL" id="CAADEZ010000264">
    <property type="protein sequence ID" value="VFJ60450.1"/>
    <property type="molecule type" value="Genomic_DNA"/>
</dbReference>
<gene>
    <name evidence="1" type="ORF">BECKFM1743A_GA0114220_102643</name>
    <name evidence="2" type="ORF">BECKFM1743B_GA0114221_102463</name>
</gene>
<evidence type="ECO:0000313" key="1">
    <source>
        <dbReference type="EMBL" id="VFJ60450.1"/>
    </source>
</evidence>
<name>A0A450W611_9GAMM</name>
<dbReference type="AlphaFoldDB" id="A0A450W611"/>
<organism evidence="2">
    <name type="scientific">Candidatus Kentrum sp. FM</name>
    <dbReference type="NCBI Taxonomy" id="2126340"/>
    <lineage>
        <taxon>Bacteria</taxon>
        <taxon>Pseudomonadati</taxon>
        <taxon>Pseudomonadota</taxon>
        <taxon>Gammaproteobacteria</taxon>
        <taxon>Candidatus Kentrum</taxon>
    </lineage>
</organism>